<organism evidence="1">
    <name type="scientific">mine drainage metagenome</name>
    <dbReference type="NCBI Taxonomy" id="410659"/>
    <lineage>
        <taxon>unclassified sequences</taxon>
        <taxon>metagenomes</taxon>
        <taxon>ecological metagenomes</taxon>
    </lineage>
</organism>
<comment type="caution">
    <text evidence="1">The sequence shown here is derived from an EMBL/GenBank/DDBJ whole genome shotgun (WGS) entry which is preliminary data.</text>
</comment>
<evidence type="ECO:0008006" key="2">
    <source>
        <dbReference type="Google" id="ProtNLM"/>
    </source>
</evidence>
<reference evidence="1" key="2">
    <citation type="journal article" date="2014" name="ISME J.">
        <title>Microbial stratification in low pH oxic and suboxic macroscopic growths along an acid mine drainage.</title>
        <authorList>
            <person name="Mendez-Garcia C."/>
            <person name="Mesa V."/>
            <person name="Sprenger R.R."/>
            <person name="Richter M."/>
            <person name="Diez M.S."/>
            <person name="Solano J."/>
            <person name="Bargiela R."/>
            <person name="Golyshina O.V."/>
            <person name="Manteca A."/>
            <person name="Ramos J.L."/>
            <person name="Gallego J.R."/>
            <person name="Llorente I."/>
            <person name="Martins Dos Santos V.A."/>
            <person name="Jensen O.N."/>
            <person name="Pelaez A.I."/>
            <person name="Sanchez J."/>
            <person name="Ferrer M."/>
        </authorList>
    </citation>
    <scope>NUCLEOTIDE SEQUENCE</scope>
</reference>
<evidence type="ECO:0000313" key="1">
    <source>
        <dbReference type="EMBL" id="EQD27871.1"/>
    </source>
</evidence>
<dbReference type="EMBL" id="AUZZ01010973">
    <property type="protein sequence ID" value="EQD27871.1"/>
    <property type="molecule type" value="Genomic_DNA"/>
</dbReference>
<accession>T0XYL5</accession>
<sequence>MTFIRKIKKGDKVYYQEVENKWINGKTVQKHIRYIGKDRENPDRIPLEKIQFGYIATRLMQGDLSPNELFDMIEKMGHHVNRDNLEKIGLYYDFKKN</sequence>
<protein>
    <recommendedName>
        <fullName evidence="2">Transposase</fullName>
    </recommendedName>
</protein>
<dbReference type="AlphaFoldDB" id="T0XYL5"/>
<name>T0XYL5_9ZZZZ</name>
<reference evidence="1" key="1">
    <citation type="submission" date="2013-08" db="EMBL/GenBank/DDBJ databases">
        <authorList>
            <person name="Mendez C."/>
            <person name="Richter M."/>
            <person name="Ferrer M."/>
            <person name="Sanchez J."/>
        </authorList>
    </citation>
    <scope>NUCLEOTIDE SEQUENCE</scope>
</reference>
<proteinExistence type="predicted"/>
<gene>
    <name evidence="1" type="ORF">B2A_15075</name>
</gene>